<dbReference type="NCBIfam" id="TIGR01934">
    <property type="entry name" value="MenG_MenH_UbiE"/>
    <property type="match status" value="1"/>
</dbReference>
<dbReference type="GO" id="GO:0043770">
    <property type="term" value="F:demethylmenaquinone methyltransferase activity"/>
    <property type="evidence" value="ECO:0007669"/>
    <property type="project" value="UniProtKB-UniRule"/>
</dbReference>
<evidence type="ECO:0000256" key="2">
    <source>
        <dbReference type="ARBA" id="ARBA00022603"/>
    </source>
</evidence>
<dbReference type="InterPro" id="IPR029063">
    <property type="entry name" value="SAM-dependent_MTases_sf"/>
</dbReference>
<protein>
    <recommendedName>
        <fullName evidence="6">Ubiquinone/menaquinone biosynthesis C-methyltransferase UbiE</fullName>
        <ecNumber evidence="6">2.1.1.163</ecNumber>
        <ecNumber evidence="6">2.1.1.201</ecNumber>
    </recommendedName>
    <alternativeName>
        <fullName evidence="6">2-methoxy-6-polyprenyl-1,4-benzoquinol methylase</fullName>
    </alternativeName>
    <alternativeName>
        <fullName evidence="6">Demethylmenaquinone methyltransferase</fullName>
    </alternativeName>
</protein>
<evidence type="ECO:0000313" key="8">
    <source>
        <dbReference type="EMBL" id="SJZ94810.1"/>
    </source>
</evidence>
<keyword evidence="1 6" id="KW-0474">Menaquinone biosynthesis</keyword>
<comment type="catalytic activity">
    <reaction evidence="6">
        <text>a 2-methoxy-6-(all-trans-polyprenyl)benzene-1,4-diol + S-adenosyl-L-methionine = a 5-methoxy-2-methyl-3-(all-trans-polyprenyl)benzene-1,4-diol + S-adenosyl-L-homocysteine + H(+)</text>
        <dbReference type="Rhea" id="RHEA:28286"/>
        <dbReference type="Rhea" id="RHEA-COMP:10858"/>
        <dbReference type="Rhea" id="RHEA-COMP:10859"/>
        <dbReference type="ChEBI" id="CHEBI:15378"/>
        <dbReference type="ChEBI" id="CHEBI:57856"/>
        <dbReference type="ChEBI" id="CHEBI:59789"/>
        <dbReference type="ChEBI" id="CHEBI:84166"/>
        <dbReference type="ChEBI" id="CHEBI:84167"/>
        <dbReference type="EC" id="2.1.1.201"/>
    </reaction>
</comment>
<comment type="caution">
    <text evidence="6">Lacks conserved residue(s) required for the propagation of feature annotation.</text>
</comment>
<accession>A0A1T4PTF7</accession>
<dbReference type="GO" id="GO:0008425">
    <property type="term" value="F:2-methoxy-6-polyprenyl-1,4-benzoquinol methyltransferase activity"/>
    <property type="evidence" value="ECO:0007669"/>
    <property type="project" value="UniProtKB-UniRule"/>
</dbReference>
<dbReference type="GO" id="GO:0009060">
    <property type="term" value="P:aerobic respiration"/>
    <property type="evidence" value="ECO:0007669"/>
    <property type="project" value="UniProtKB-UniRule"/>
</dbReference>
<gene>
    <name evidence="6" type="primary">ubiE</name>
    <name evidence="8" type="ORF">SAMN02745126_03001</name>
</gene>
<proteinExistence type="inferred from homology"/>
<comment type="function">
    <text evidence="6">Methyltransferase required for the conversion of demethylmenaquinol (DMKH2) to menaquinol (MKH2) and the conversion of 2-polyprenyl-6-methoxy-1,4-benzoquinol (DDMQH2) to 2-polyprenyl-3-methyl-6-methoxy-1,4-benzoquinol (DMQH2).</text>
</comment>
<evidence type="ECO:0000256" key="6">
    <source>
        <dbReference type="HAMAP-Rule" id="MF_01813"/>
    </source>
</evidence>
<dbReference type="EMBL" id="FUWJ01000002">
    <property type="protein sequence ID" value="SJZ94810.1"/>
    <property type="molecule type" value="Genomic_DNA"/>
</dbReference>
<keyword evidence="3 6" id="KW-0808">Transferase</keyword>
<keyword evidence="9" id="KW-1185">Reference proteome</keyword>
<evidence type="ECO:0000256" key="5">
    <source>
        <dbReference type="ARBA" id="ARBA00022691"/>
    </source>
</evidence>
<dbReference type="AlphaFoldDB" id="A0A1T4PTF7"/>
<comment type="similarity">
    <text evidence="6">Belongs to the class I-like SAM-binding methyltransferase superfamily. MenG/UbiE family.</text>
</comment>
<dbReference type="Proteomes" id="UP000190092">
    <property type="component" value="Unassembled WGS sequence"/>
</dbReference>
<dbReference type="STRING" id="225324.SAMN02745126_03001"/>
<evidence type="ECO:0000256" key="4">
    <source>
        <dbReference type="ARBA" id="ARBA00022688"/>
    </source>
</evidence>
<evidence type="ECO:0000313" key="9">
    <source>
        <dbReference type="Proteomes" id="UP000190092"/>
    </source>
</evidence>
<comment type="pathway">
    <text evidence="6">Quinol/quinone metabolism; menaquinone biosynthesis; menaquinol from 1,4-dihydroxy-2-naphthoate: step 2/2.</text>
</comment>
<feature type="binding site" evidence="6">
    <location>
        <position position="107"/>
    </location>
    <ligand>
        <name>S-adenosyl-L-methionine</name>
        <dbReference type="ChEBI" id="CHEBI:59789"/>
    </ligand>
</feature>
<evidence type="ECO:0000256" key="1">
    <source>
        <dbReference type="ARBA" id="ARBA00022428"/>
    </source>
</evidence>
<comment type="pathway">
    <text evidence="6">Cofactor biosynthesis; ubiquinone biosynthesis.</text>
</comment>
<feature type="binding site" evidence="6">
    <location>
        <begin position="156"/>
        <end position="157"/>
    </location>
    <ligand>
        <name>S-adenosyl-L-methionine</name>
        <dbReference type="ChEBI" id="CHEBI:59789"/>
    </ligand>
</feature>
<organism evidence="8 9">
    <name type="scientific">Enhydrobacter aerosaccus</name>
    <dbReference type="NCBI Taxonomy" id="225324"/>
    <lineage>
        <taxon>Bacteria</taxon>
        <taxon>Pseudomonadati</taxon>
        <taxon>Pseudomonadota</taxon>
        <taxon>Alphaproteobacteria</taxon>
        <taxon>Hyphomicrobiales</taxon>
        <taxon>Enhydrobacter</taxon>
    </lineage>
</organism>
<dbReference type="Pfam" id="PF01209">
    <property type="entry name" value="Ubie_methyltran"/>
    <property type="match status" value="1"/>
</dbReference>
<keyword evidence="2 6" id="KW-0489">Methyltransferase</keyword>
<reference evidence="9" key="1">
    <citation type="submission" date="2017-02" db="EMBL/GenBank/DDBJ databases">
        <authorList>
            <person name="Varghese N."/>
            <person name="Submissions S."/>
        </authorList>
    </citation>
    <scope>NUCLEOTIDE SEQUENCE [LARGE SCALE GENOMIC DNA]</scope>
    <source>
        <strain evidence="9">ATCC 27094</strain>
    </source>
</reference>
<dbReference type="InterPro" id="IPR023576">
    <property type="entry name" value="UbiE/COQ5_MeTrFase_CS"/>
</dbReference>
<dbReference type="InterPro" id="IPR004033">
    <property type="entry name" value="UbiE/COQ5_MeTrFase"/>
</dbReference>
<keyword evidence="5 6" id="KW-0949">S-adenosyl-L-methionine</keyword>
<dbReference type="EC" id="2.1.1.163" evidence="6"/>
<sequence length="284" mass="31444">MIEPDPSVPVSTGQAPDGDAPTDVPPAGSPAGEAAPAGEAMASFGYRDVPKAEKARMVRDVFESVAPRYDLMNDLMSGGVHRLWKNALVDTVNPRPGEKLLDVAGGTGDIAFRLLQRQAERGDVTVCDINPAMLGVGRDRAIDRGLLHGLTWATGDAERLPFPDRSFDVYTIAFGLRNVTDIDQALREAYRVLKPGGRYFCLEFSKVTSAPIGRIYDTYSERALPFFGRLVARDAESYRYLHESIRRFPPQRELAERMRAAGFERVSWRNMTFGVVALHSGWRI</sequence>
<dbReference type="PANTHER" id="PTHR43591">
    <property type="entry name" value="METHYLTRANSFERASE"/>
    <property type="match status" value="1"/>
</dbReference>
<dbReference type="PROSITE" id="PS51608">
    <property type="entry name" value="SAM_MT_UBIE"/>
    <property type="match status" value="1"/>
</dbReference>
<dbReference type="GO" id="GO:0009234">
    <property type="term" value="P:menaquinone biosynthetic process"/>
    <property type="evidence" value="ECO:0007669"/>
    <property type="project" value="UniProtKB-UniRule"/>
</dbReference>
<dbReference type="CDD" id="cd02440">
    <property type="entry name" value="AdoMet_MTases"/>
    <property type="match status" value="1"/>
</dbReference>
<comment type="catalytic activity">
    <reaction evidence="6">
        <text>a 2-demethylmenaquinol + S-adenosyl-L-methionine = a menaquinol + S-adenosyl-L-homocysteine + H(+)</text>
        <dbReference type="Rhea" id="RHEA:42640"/>
        <dbReference type="Rhea" id="RHEA-COMP:9539"/>
        <dbReference type="Rhea" id="RHEA-COMP:9563"/>
        <dbReference type="ChEBI" id="CHEBI:15378"/>
        <dbReference type="ChEBI" id="CHEBI:18151"/>
        <dbReference type="ChEBI" id="CHEBI:55437"/>
        <dbReference type="ChEBI" id="CHEBI:57856"/>
        <dbReference type="ChEBI" id="CHEBI:59789"/>
        <dbReference type="EC" id="2.1.1.163"/>
    </reaction>
</comment>
<feature type="region of interest" description="Disordered" evidence="7">
    <location>
        <begin position="1"/>
        <end position="36"/>
    </location>
</feature>
<dbReference type="PANTHER" id="PTHR43591:SF24">
    <property type="entry name" value="2-METHOXY-6-POLYPRENYL-1,4-BENZOQUINOL METHYLASE, MITOCHONDRIAL"/>
    <property type="match status" value="1"/>
</dbReference>
<evidence type="ECO:0000256" key="3">
    <source>
        <dbReference type="ARBA" id="ARBA00022679"/>
    </source>
</evidence>
<dbReference type="NCBIfam" id="NF001242">
    <property type="entry name" value="PRK00216.1-3"/>
    <property type="match status" value="1"/>
</dbReference>
<dbReference type="UniPathway" id="UPA00079">
    <property type="reaction ID" value="UER00169"/>
</dbReference>
<feature type="binding site" evidence="6">
    <location>
        <position position="128"/>
    </location>
    <ligand>
        <name>S-adenosyl-L-methionine</name>
        <dbReference type="ChEBI" id="CHEBI:59789"/>
    </ligand>
</feature>
<dbReference type="UniPathway" id="UPA00232"/>
<dbReference type="PROSITE" id="PS01183">
    <property type="entry name" value="UBIE_1"/>
    <property type="match status" value="1"/>
</dbReference>
<dbReference type="EC" id="2.1.1.201" evidence="6"/>
<dbReference type="GO" id="GO:0032259">
    <property type="term" value="P:methylation"/>
    <property type="evidence" value="ECO:0007669"/>
    <property type="project" value="UniProtKB-KW"/>
</dbReference>
<keyword evidence="4 6" id="KW-0831">Ubiquinone biosynthesis</keyword>
<dbReference type="SUPFAM" id="SSF53335">
    <property type="entry name" value="S-adenosyl-L-methionine-dependent methyltransferases"/>
    <property type="match status" value="1"/>
</dbReference>
<name>A0A1T4PTF7_9HYPH</name>
<dbReference type="Gene3D" id="3.40.50.150">
    <property type="entry name" value="Vaccinia Virus protein VP39"/>
    <property type="match status" value="1"/>
</dbReference>
<evidence type="ECO:0000256" key="7">
    <source>
        <dbReference type="SAM" id="MobiDB-lite"/>
    </source>
</evidence>
<dbReference type="NCBIfam" id="NF001244">
    <property type="entry name" value="PRK00216.1-5"/>
    <property type="match status" value="1"/>
</dbReference>
<dbReference type="HAMAP" id="MF_01813">
    <property type="entry name" value="MenG_UbiE_methyltr"/>
    <property type="match status" value="1"/>
</dbReference>